<evidence type="ECO:0000313" key="2">
    <source>
        <dbReference type="EMBL" id="KAK3334842.1"/>
    </source>
</evidence>
<dbReference type="Proteomes" id="UP001278500">
    <property type="component" value="Unassembled WGS sequence"/>
</dbReference>
<dbReference type="GeneID" id="87867327"/>
<evidence type="ECO:0000256" key="1">
    <source>
        <dbReference type="SAM" id="Phobius"/>
    </source>
</evidence>
<protein>
    <submittedName>
        <fullName evidence="2">Uncharacterized protein</fullName>
    </submittedName>
</protein>
<proteinExistence type="predicted"/>
<reference evidence="2" key="1">
    <citation type="journal article" date="2023" name="Mol. Phylogenet. Evol.">
        <title>Genome-scale phylogeny and comparative genomics of the fungal order Sordariales.</title>
        <authorList>
            <person name="Hensen N."/>
            <person name="Bonometti L."/>
            <person name="Westerberg I."/>
            <person name="Brannstrom I.O."/>
            <person name="Guillou S."/>
            <person name="Cros-Aarteil S."/>
            <person name="Calhoun S."/>
            <person name="Haridas S."/>
            <person name="Kuo A."/>
            <person name="Mondo S."/>
            <person name="Pangilinan J."/>
            <person name="Riley R."/>
            <person name="LaButti K."/>
            <person name="Andreopoulos B."/>
            <person name="Lipzen A."/>
            <person name="Chen C."/>
            <person name="Yan M."/>
            <person name="Daum C."/>
            <person name="Ng V."/>
            <person name="Clum A."/>
            <person name="Steindorff A."/>
            <person name="Ohm R.A."/>
            <person name="Martin F."/>
            <person name="Silar P."/>
            <person name="Natvig D.O."/>
            <person name="Lalanne C."/>
            <person name="Gautier V."/>
            <person name="Ament-Velasquez S.L."/>
            <person name="Kruys A."/>
            <person name="Hutchinson M.I."/>
            <person name="Powell A.J."/>
            <person name="Barry K."/>
            <person name="Miller A.N."/>
            <person name="Grigoriev I.V."/>
            <person name="Debuchy R."/>
            <person name="Gladieux P."/>
            <person name="Hiltunen Thoren M."/>
            <person name="Johannesson H."/>
        </authorList>
    </citation>
    <scope>NUCLEOTIDE SEQUENCE</scope>
    <source>
        <strain evidence="2">CBS 560.94</strain>
    </source>
</reference>
<gene>
    <name evidence="2" type="ORF">B0H65DRAFT_561432</name>
</gene>
<keyword evidence="3" id="KW-1185">Reference proteome</keyword>
<dbReference type="EMBL" id="JAUEPP010000009">
    <property type="protein sequence ID" value="KAK3334842.1"/>
    <property type="molecule type" value="Genomic_DNA"/>
</dbReference>
<name>A0AAE0J1J7_9PEZI</name>
<keyword evidence="1" id="KW-0472">Membrane</keyword>
<evidence type="ECO:0000313" key="3">
    <source>
        <dbReference type="Proteomes" id="UP001278500"/>
    </source>
</evidence>
<organism evidence="2 3">
    <name type="scientific">Neurospora tetraspora</name>
    <dbReference type="NCBI Taxonomy" id="94610"/>
    <lineage>
        <taxon>Eukaryota</taxon>
        <taxon>Fungi</taxon>
        <taxon>Dikarya</taxon>
        <taxon>Ascomycota</taxon>
        <taxon>Pezizomycotina</taxon>
        <taxon>Sordariomycetes</taxon>
        <taxon>Sordariomycetidae</taxon>
        <taxon>Sordariales</taxon>
        <taxon>Sordariaceae</taxon>
        <taxon>Neurospora</taxon>
    </lineage>
</organism>
<dbReference type="AlphaFoldDB" id="A0AAE0J1J7"/>
<sequence>MDMEGVFNKGLDNSAKNAAAVFRTVFIAFAIECTVPLTLTQLRIELRKPPIPPIIPNVEERKKRVFADVDEFIVIIYKRLLYKKIKAKRECV</sequence>
<accession>A0AAE0J1J7</accession>
<keyword evidence="1" id="KW-0812">Transmembrane</keyword>
<comment type="caution">
    <text evidence="2">The sequence shown here is derived from an EMBL/GenBank/DDBJ whole genome shotgun (WGS) entry which is preliminary data.</text>
</comment>
<reference evidence="2" key="2">
    <citation type="submission" date="2023-06" db="EMBL/GenBank/DDBJ databases">
        <authorList>
            <consortium name="Lawrence Berkeley National Laboratory"/>
            <person name="Haridas S."/>
            <person name="Hensen N."/>
            <person name="Bonometti L."/>
            <person name="Westerberg I."/>
            <person name="Brannstrom I.O."/>
            <person name="Guillou S."/>
            <person name="Cros-Aarteil S."/>
            <person name="Calhoun S."/>
            <person name="Kuo A."/>
            <person name="Mondo S."/>
            <person name="Pangilinan J."/>
            <person name="Riley R."/>
            <person name="Labutti K."/>
            <person name="Andreopoulos B."/>
            <person name="Lipzen A."/>
            <person name="Chen C."/>
            <person name="Yanf M."/>
            <person name="Daum C."/>
            <person name="Ng V."/>
            <person name="Clum A."/>
            <person name="Steindorff A."/>
            <person name="Ohm R."/>
            <person name="Martin F."/>
            <person name="Silar P."/>
            <person name="Natvig D."/>
            <person name="Lalanne C."/>
            <person name="Gautier V."/>
            <person name="Ament-Velasquez S.L."/>
            <person name="Kruys A."/>
            <person name="Hutchinson M.I."/>
            <person name="Powell A.J."/>
            <person name="Barry K."/>
            <person name="Miller A.N."/>
            <person name="Grigoriev I.V."/>
            <person name="Debuchy R."/>
            <person name="Gladieux P."/>
            <person name="Thoren M.H."/>
            <person name="Johannesson H."/>
        </authorList>
    </citation>
    <scope>NUCLEOTIDE SEQUENCE</scope>
    <source>
        <strain evidence="2">CBS 560.94</strain>
    </source>
</reference>
<dbReference type="RefSeq" id="XP_062677008.1">
    <property type="nucleotide sequence ID" value="XM_062830173.1"/>
</dbReference>
<feature type="transmembrane region" description="Helical" evidence="1">
    <location>
        <begin position="20"/>
        <end position="39"/>
    </location>
</feature>
<keyword evidence="1" id="KW-1133">Transmembrane helix</keyword>